<evidence type="ECO:0000313" key="7">
    <source>
        <dbReference type="EMBL" id="KAG6430945.1"/>
    </source>
</evidence>
<feature type="compositionally biased region" description="Basic and acidic residues" evidence="5">
    <location>
        <begin position="124"/>
        <end position="134"/>
    </location>
</feature>
<dbReference type="SUPFAM" id="SSF57863">
    <property type="entry name" value="ArfGap/RecO-like zinc finger"/>
    <property type="match status" value="1"/>
</dbReference>
<proteinExistence type="predicted"/>
<dbReference type="PANTHER" id="PTHR46085:SF4">
    <property type="entry name" value="ADP-RIBOSYLATION FACTOR GTPASE-ACTIVATING PROTEIN AGD14-RELATED"/>
    <property type="match status" value="1"/>
</dbReference>
<feature type="compositionally biased region" description="Low complexity" evidence="5">
    <location>
        <begin position="151"/>
        <end position="160"/>
    </location>
</feature>
<reference evidence="7" key="2">
    <citation type="submission" date="2020-08" db="EMBL/GenBank/DDBJ databases">
        <title>Plant Genome Project.</title>
        <authorList>
            <person name="Zhang R.-G."/>
        </authorList>
    </citation>
    <scope>NUCLEOTIDE SEQUENCE</scope>
    <source>
        <strain evidence="7">Huo1</strain>
        <tissue evidence="7">Leaf</tissue>
    </source>
</reference>
<comment type="caution">
    <text evidence="7">The sequence shown here is derived from an EMBL/GenBank/DDBJ whole genome shotgun (WGS) entry which is preliminary data.</text>
</comment>
<accession>A0A8X8YFI7</accession>
<evidence type="ECO:0000259" key="6">
    <source>
        <dbReference type="PROSITE" id="PS50115"/>
    </source>
</evidence>
<dbReference type="FunFam" id="1.10.220.150:FF:000005">
    <property type="entry name" value="Arf-GAP domain and FG repeat-containing protein 1"/>
    <property type="match status" value="1"/>
</dbReference>
<evidence type="ECO:0000256" key="1">
    <source>
        <dbReference type="ARBA" id="ARBA00022723"/>
    </source>
</evidence>
<sequence length="677" mass="73874">MGSKREEERNEKIIRGLMKLPPNRRCINCNSLGPQYVCTNFWTFICTTCSGIHREFTHRVKSVSMAKFTFQEVDALQKGGNQRARDLFLKAWDPETERNKLVDNSNIDKLRGFIKSVYIDKKYSMDKSSDRPPRDPQNLRSQEDEMRRASSYHSYSQSPPYDFQYEERRYGKHAPSLTRKPGSDRGLYEGKLAGFLSPNRLSDYAKNDRFSNEGSNSRMSDYTGNGGVDLFKSDILSPSSQNETWSPFGESNSREVPSLHKSDVINSRFHPQPQRTVSLGSFGYFDSSSTSFKSFDSTSFPEVVSDLGHSAEVSHDKSTPGSSVSGAFAGLDLFNTPFAQQNASSTPPTGINSQLPESLLAQSVNVIQESSTSAVPSFSEQQPSEILQPSPLDLFTSPFQQQSVVSNKEEASNVVMSNDGGWATFDMAQNIEPIGTENSAPAAVPYSDGSILGNFNPFSTDESSSFQASPGHEPSASTFTFETTDNPFDAAAAAEGHPTQNVIEINKQTALHSASDAERLLGDGGYESLSGYGRVTTSSESEPPLSSLSSNFDITLNDFPIGPSEAGVDSLATDHKSSNPFDLPYDSDMESTNMSQLWNMSSLQVALPNFQMAATYDDGVNQLWFPQNPVPSFVPGGVSFDSSSGSMGYIAEQAPNTSITSIHTHGPVASVGGNPFA</sequence>
<name>A0A8X8YFI7_SALSN</name>
<evidence type="ECO:0000256" key="3">
    <source>
        <dbReference type="ARBA" id="ARBA00022833"/>
    </source>
</evidence>
<dbReference type="GO" id="GO:0008270">
    <property type="term" value="F:zinc ion binding"/>
    <property type="evidence" value="ECO:0007669"/>
    <property type="project" value="UniProtKB-KW"/>
</dbReference>
<feature type="domain" description="Arf-GAP" evidence="6">
    <location>
        <begin position="11"/>
        <end position="131"/>
    </location>
</feature>
<dbReference type="GO" id="GO:0005096">
    <property type="term" value="F:GTPase activator activity"/>
    <property type="evidence" value="ECO:0007669"/>
    <property type="project" value="InterPro"/>
</dbReference>
<dbReference type="InterPro" id="IPR038508">
    <property type="entry name" value="ArfGAP_dom_sf"/>
</dbReference>
<evidence type="ECO:0000313" key="8">
    <source>
        <dbReference type="Proteomes" id="UP000298416"/>
    </source>
</evidence>
<dbReference type="EMBL" id="PNBA02000003">
    <property type="protein sequence ID" value="KAG6430945.1"/>
    <property type="molecule type" value="Genomic_DNA"/>
</dbReference>
<dbReference type="PANTHER" id="PTHR46085">
    <property type="entry name" value="ARFGAP/RECO-RELATED"/>
    <property type="match status" value="1"/>
</dbReference>
<evidence type="ECO:0000256" key="4">
    <source>
        <dbReference type="PROSITE-ProRule" id="PRU00288"/>
    </source>
</evidence>
<dbReference type="InterPro" id="IPR044820">
    <property type="entry name" value="AGD14-like"/>
</dbReference>
<dbReference type="Pfam" id="PF01412">
    <property type="entry name" value="ArfGap"/>
    <property type="match status" value="1"/>
</dbReference>
<dbReference type="InterPro" id="IPR001164">
    <property type="entry name" value="ArfGAP_dom"/>
</dbReference>
<dbReference type="OrthoDB" id="6036at2759"/>
<keyword evidence="1" id="KW-0479">Metal-binding</keyword>
<dbReference type="Gene3D" id="1.10.220.150">
    <property type="entry name" value="Arf GTPase activating protein"/>
    <property type="match status" value="1"/>
</dbReference>
<dbReference type="PRINTS" id="PR00405">
    <property type="entry name" value="REVINTRACTNG"/>
</dbReference>
<organism evidence="7">
    <name type="scientific">Salvia splendens</name>
    <name type="common">Scarlet sage</name>
    <dbReference type="NCBI Taxonomy" id="180675"/>
    <lineage>
        <taxon>Eukaryota</taxon>
        <taxon>Viridiplantae</taxon>
        <taxon>Streptophyta</taxon>
        <taxon>Embryophyta</taxon>
        <taxon>Tracheophyta</taxon>
        <taxon>Spermatophyta</taxon>
        <taxon>Magnoliopsida</taxon>
        <taxon>eudicotyledons</taxon>
        <taxon>Gunneridae</taxon>
        <taxon>Pentapetalae</taxon>
        <taxon>asterids</taxon>
        <taxon>lamiids</taxon>
        <taxon>Lamiales</taxon>
        <taxon>Lamiaceae</taxon>
        <taxon>Nepetoideae</taxon>
        <taxon>Mentheae</taxon>
        <taxon>Salviinae</taxon>
        <taxon>Salvia</taxon>
        <taxon>Salvia subgen. Calosphace</taxon>
        <taxon>core Calosphace</taxon>
    </lineage>
</organism>
<evidence type="ECO:0000256" key="5">
    <source>
        <dbReference type="SAM" id="MobiDB-lite"/>
    </source>
</evidence>
<gene>
    <name evidence="7" type="ORF">SASPL_109019</name>
</gene>
<feature type="region of interest" description="Disordered" evidence="5">
    <location>
        <begin position="460"/>
        <end position="480"/>
    </location>
</feature>
<dbReference type="Proteomes" id="UP000298416">
    <property type="component" value="Unassembled WGS sequence"/>
</dbReference>
<feature type="compositionally biased region" description="Polar residues" evidence="5">
    <location>
        <begin position="212"/>
        <end position="223"/>
    </location>
</feature>
<reference evidence="7" key="1">
    <citation type="submission" date="2018-01" db="EMBL/GenBank/DDBJ databases">
        <authorList>
            <person name="Mao J.F."/>
        </authorList>
    </citation>
    <scope>NUCLEOTIDE SEQUENCE</scope>
    <source>
        <strain evidence="7">Huo1</strain>
        <tissue evidence="7">Leaf</tissue>
    </source>
</reference>
<protein>
    <recommendedName>
        <fullName evidence="6">Arf-GAP domain-containing protein</fullName>
    </recommendedName>
</protein>
<dbReference type="InterPro" id="IPR037278">
    <property type="entry name" value="ARFGAP/RecO"/>
</dbReference>
<dbReference type="SMART" id="SM00105">
    <property type="entry name" value="ArfGap"/>
    <property type="match status" value="1"/>
</dbReference>
<keyword evidence="8" id="KW-1185">Reference proteome</keyword>
<feature type="region of interest" description="Disordered" evidence="5">
    <location>
        <begin position="204"/>
        <end position="223"/>
    </location>
</feature>
<evidence type="ECO:0000256" key="2">
    <source>
        <dbReference type="ARBA" id="ARBA00022771"/>
    </source>
</evidence>
<dbReference type="CDD" id="cd08838">
    <property type="entry name" value="ArfGap_AGFG"/>
    <property type="match status" value="1"/>
</dbReference>
<feature type="region of interest" description="Disordered" evidence="5">
    <location>
        <begin position="124"/>
        <end position="160"/>
    </location>
</feature>
<keyword evidence="3" id="KW-0862">Zinc</keyword>
<dbReference type="AlphaFoldDB" id="A0A8X8YFI7"/>
<dbReference type="PROSITE" id="PS50115">
    <property type="entry name" value="ARFGAP"/>
    <property type="match status" value="1"/>
</dbReference>
<keyword evidence="2 4" id="KW-0863">Zinc-finger</keyword>